<feature type="domain" description="RRM" evidence="4">
    <location>
        <begin position="6"/>
        <end position="83"/>
    </location>
</feature>
<dbReference type="SUPFAM" id="SSF54928">
    <property type="entry name" value="RNA-binding domain, RBD"/>
    <property type="match status" value="2"/>
</dbReference>
<dbReference type="PANTHER" id="PTHR48032">
    <property type="entry name" value="RNA-BINDING PROTEIN MUSASHI HOMOLOG RBP6"/>
    <property type="match status" value="1"/>
</dbReference>
<evidence type="ECO:0000259" key="4">
    <source>
        <dbReference type="PROSITE" id="PS50102"/>
    </source>
</evidence>
<reference evidence="5 6" key="1">
    <citation type="submission" date="2024-11" db="EMBL/GenBank/DDBJ databases">
        <title>Chromosome-level genome assembly of Eucalyptus globulus Labill. provides insights into its genome evolution.</title>
        <authorList>
            <person name="Li X."/>
        </authorList>
    </citation>
    <scope>NUCLEOTIDE SEQUENCE [LARGE SCALE GENOMIC DNA]</scope>
    <source>
        <strain evidence="5">CL2024</strain>
        <tissue evidence="5">Fresh tender leaves</tissue>
    </source>
</reference>
<protein>
    <recommendedName>
        <fullName evidence="4">RRM domain-containing protein</fullName>
    </recommendedName>
</protein>
<keyword evidence="2 3" id="KW-0694">RNA-binding</keyword>
<evidence type="ECO:0000313" key="5">
    <source>
        <dbReference type="EMBL" id="KAL3734967.1"/>
    </source>
</evidence>
<dbReference type="Gene3D" id="3.30.70.330">
    <property type="match status" value="2"/>
</dbReference>
<dbReference type="InterPro" id="IPR012677">
    <property type="entry name" value="Nucleotide-bd_a/b_plait_sf"/>
</dbReference>
<dbReference type="Proteomes" id="UP001634007">
    <property type="component" value="Unassembled WGS sequence"/>
</dbReference>
<evidence type="ECO:0000256" key="2">
    <source>
        <dbReference type="ARBA" id="ARBA00022884"/>
    </source>
</evidence>
<keyword evidence="1" id="KW-0677">Repeat</keyword>
<evidence type="ECO:0000256" key="3">
    <source>
        <dbReference type="PROSITE-ProRule" id="PRU00176"/>
    </source>
</evidence>
<dbReference type="PROSITE" id="PS50102">
    <property type="entry name" value="RRM"/>
    <property type="match status" value="2"/>
</dbReference>
<organism evidence="5 6">
    <name type="scientific">Eucalyptus globulus</name>
    <name type="common">Tasmanian blue gum</name>
    <dbReference type="NCBI Taxonomy" id="34317"/>
    <lineage>
        <taxon>Eukaryota</taxon>
        <taxon>Viridiplantae</taxon>
        <taxon>Streptophyta</taxon>
        <taxon>Embryophyta</taxon>
        <taxon>Tracheophyta</taxon>
        <taxon>Spermatophyta</taxon>
        <taxon>Magnoliopsida</taxon>
        <taxon>eudicotyledons</taxon>
        <taxon>Gunneridae</taxon>
        <taxon>Pentapetalae</taxon>
        <taxon>rosids</taxon>
        <taxon>malvids</taxon>
        <taxon>Myrtales</taxon>
        <taxon>Myrtaceae</taxon>
        <taxon>Myrtoideae</taxon>
        <taxon>Eucalypteae</taxon>
        <taxon>Eucalyptus</taxon>
    </lineage>
</organism>
<dbReference type="EMBL" id="JBJKBG010000006">
    <property type="protein sequence ID" value="KAL3734967.1"/>
    <property type="molecule type" value="Genomic_DNA"/>
</dbReference>
<dbReference type="InterPro" id="IPR000504">
    <property type="entry name" value="RRM_dom"/>
</dbReference>
<dbReference type="InterPro" id="IPR035979">
    <property type="entry name" value="RBD_domain_sf"/>
</dbReference>
<dbReference type="PANTHER" id="PTHR48032:SF12">
    <property type="entry name" value="RRM DOMAIN-CONTAINING PROTEIN"/>
    <property type="match status" value="1"/>
</dbReference>
<sequence length="355" mass="40722">MEVERSKLYVGGIPRETTEEALREHFVKYGVVSRAVVPKEREVRTPRGFAFVWFADRASAKAALEDEEHVILGKKVLVREAYKTEHHPNQQVKPGQNHSCRMCGSSFNGNGANNTRFRSRKIFVGGLPTSLTEDEFKNFFERFGETTDVVIMLDLHRRPRGFGFVTFASEESVEDVMKNNFYELHGRFVEVKRAIPKEAHNPCHDSCEVDGQSGRGWDYRDYSPVYYPAYPSRQYESFRHYDSYYQEYRWVPYGASAYSVSHAVHFNGPGLAYIDDMFGYYGMPIPMYNGYMPNGFNTVTSQDGFVENVYDAPALPRIEELKLNDCNKGEADTPALPGIKELKPRMVQQCRGSRN</sequence>
<dbReference type="GO" id="GO:0003723">
    <property type="term" value="F:RNA binding"/>
    <property type="evidence" value="ECO:0007669"/>
    <property type="project" value="UniProtKB-UniRule"/>
</dbReference>
<evidence type="ECO:0000256" key="1">
    <source>
        <dbReference type="ARBA" id="ARBA00022737"/>
    </source>
</evidence>
<feature type="domain" description="RRM" evidence="4">
    <location>
        <begin position="120"/>
        <end position="196"/>
    </location>
</feature>
<comment type="caution">
    <text evidence="5">The sequence shown here is derived from an EMBL/GenBank/DDBJ whole genome shotgun (WGS) entry which is preliminary data.</text>
</comment>
<dbReference type="Pfam" id="PF00076">
    <property type="entry name" value="RRM_1"/>
    <property type="match status" value="2"/>
</dbReference>
<evidence type="ECO:0000313" key="6">
    <source>
        <dbReference type="Proteomes" id="UP001634007"/>
    </source>
</evidence>
<accession>A0ABD3K7R4</accession>
<dbReference type="AlphaFoldDB" id="A0ABD3K7R4"/>
<keyword evidence="6" id="KW-1185">Reference proteome</keyword>
<dbReference type="SMART" id="SM00360">
    <property type="entry name" value="RRM"/>
    <property type="match status" value="2"/>
</dbReference>
<gene>
    <name evidence="5" type="ORF">ACJRO7_024172</name>
</gene>
<proteinExistence type="predicted"/>
<name>A0ABD3K7R4_EUCGL</name>